<dbReference type="Pfam" id="PF00657">
    <property type="entry name" value="Lipase_GDSL"/>
    <property type="match status" value="1"/>
</dbReference>
<evidence type="ECO:0000256" key="4">
    <source>
        <dbReference type="ARBA" id="ARBA00023180"/>
    </source>
</evidence>
<organism evidence="6 7">
    <name type="scientific">Castanea mollissima</name>
    <name type="common">Chinese chestnut</name>
    <dbReference type="NCBI Taxonomy" id="60419"/>
    <lineage>
        <taxon>Eukaryota</taxon>
        <taxon>Viridiplantae</taxon>
        <taxon>Streptophyta</taxon>
        <taxon>Embryophyta</taxon>
        <taxon>Tracheophyta</taxon>
        <taxon>Spermatophyta</taxon>
        <taxon>Magnoliopsida</taxon>
        <taxon>eudicotyledons</taxon>
        <taxon>Gunneridae</taxon>
        <taxon>Pentapetalae</taxon>
        <taxon>rosids</taxon>
        <taxon>fabids</taxon>
        <taxon>Fagales</taxon>
        <taxon>Fagaceae</taxon>
        <taxon>Castanea</taxon>
    </lineage>
</organism>
<dbReference type="EMBL" id="JRKL02000642">
    <property type="protein sequence ID" value="KAF3969495.1"/>
    <property type="molecule type" value="Genomic_DNA"/>
</dbReference>
<evidence type="ECO:0000256" key="5">
    <source>
        <dbReference type="SAM" id="SignalP"/>
    </source>
</evidence>
<dbReference type="InterPro" id="IPR001087">
    <property type="entry name" value="GDSL"/>
</dbReference>
<dbReference type="InterPro" id="IPR035669">
    <property type="entry name" value="SGNH_plant_lipase-like"/>
</dbReference>
<sequence length="401" mass="44505">MKSPSINLNFATSVPLFCCMLLLFASTVNPVFGLKKCNFPAIFNFGDSNSDTGGLSATSLKTPTPPYGETYFHKPAGRFSDGRLMIDFMAKSLGLPYLSAYLDSLGTNFTHGANFATYASTIRLPTSIIPAGTFSPIYLDVEYSEFVQFKFRSQELRQKGGIYAYLLPKGYYFPKALYTFDIGQNDLAEGIFGNMTIEEVSASIPDIVNKFSINVKNIYNLGARSFWIHNTGPIGCLPFILANFLSAQRDSYGCAKPYNDVAQYFNHKLKEAIVQLRKDLPLAAITYVDIYSVKYSLYSKPKEYGFELPLIACCGYGGIYNYSSSIGCGATITVNGSQIFVGSCERPSVRVNWDGIHYTEAANKFVFDKISTGAFSDPPIPLKMACHNIWIYRHSRTGNYI</sequence>
<dbReference type="Gene3D" id="3.40.50.1110">
    <property type="entry name" value="SGNH hydrolase"/>
    <property type="match status" value="1"/>
</dbReference>
<comment type="similarity">
    <text evidence="1">Belongs to the 'GDSL' lipolytic enzyme family.</text>
</comment>
<protein>
    <submittedName>
        <fullName evidence="6">Uncharacterized protein</fullName>
    </submittedName>
</protein>
<evidence type="ECO:0000313" key="7">
    <source>
        <dbReference type="Proteomes" id="UP000737018"/>
    </source>
</evidence>
<dbReference type="PANTHER" id="PTHR22835:SF292">
    <property type="entry name" value="ESTERASE-LIKE ISOFORM X1"/>
    <property type="match status" value="1"/>
</dbReference>
<keyword evidence="4" id="KW-0325">Glycoprotein</keyword>
<dbReference type="AlphaFoldDB" id="A0A8J4RGJ8"/>
<evidence type="ECO:0000256" key="3">
    <source>
        <dbReference type="ARBA" id="ARBA00022801"/>
    </source>
</evidence>
<accession>A0A8J4RGJ8</accession>
<evidence type="ECO:0000256" key="2">
    <source>
        <dbReference type="ARBA" id="ARBA00022729"/>
    </source>
</evidence>
<feature type="chain" id="PRO_5035177200" evidence="5">
    <location>
        <begin position="34"/>
        <end position="401"/>
    </location>
</feature>
<keyword evidence="3" id="KW-0378">Hydrolase</keyword>
<gene>
    <name evidence="6" type="ORF">CMV_006713</name>
</gene>
<keyword evidence="2 5" id="KW-0732">Signal</keyword>
<proteinExistence type="inferred from homology"/>
<dbReference type="GO" id="GO:0016788">
    <property type="term" value="F:hydrolase activity, acting on ester bonds"/>
    <property type="evidence" value="ECO:0007669"/>
    <property type="project" value="InterPro"/>
</dbReference>
<dbReference type="CDD" id="cd01837">
    <property type="entry name" value="SGNH_plant_lipase_like"/>
    <property type="match status" value="1"/>
</dbReference>
<feature type="signal peptide" evidence="5">
    <location>
        <begin position="1"/>
        <end position="33"/>
    </location>
</feature>
<evidence type="ECO:0000256" key="1">
    <source>
        <dbReference type="ARBA" id="ARBA00008668"/>
    </source>
</evidence>
<dbReference type="PANTHER" id="PTHR22835">
    <property type="entry name" value="ZINC FINGER FYVE DOMAIN CONTAINING PROTEIN"/>
    <property type="match status" value="1"/>
</dbReference>
<comment type="caution">
    <text evidence="6">The sequence shown here is derived from an EMBL/GenBank/DDBJ whole genome shotgun (WGS) entry which is preliminary data.</text>
</comment>
<dbReference type="OrthoDB" id="1600564at2759"/>
<dbReference type="InterPro" id="IPR036514">
    <property type="entry name" value="SGNH_hydro_sf"/>
</dbReference>
<reference evidence="6" key="1">
    <citation type="submission" date="2020-03" db="EMBL/GenBank/DDBJ databases">
        <title>Castanea mollissima Vanexum genome sequencing.</title>
        <authorList>
            <person name="Staton M."/>
        </authorList>
    </citation>
    <scope>NUCLEOTIDE SEQUENCE</scope>
    <source>
        <tissue evidence="6">Leaf</tissue>
    </source>
</reference>
<dbReference type="Proteomes" id="UP000737018">
    <property type="component" value="Unassembled WGS sequence"/>
</dbReference>
<evidence type="ECO:0000313" key="6">
    <source>
        <dbReference type="EMBL" id="KAF3969495.1"/>
    </source>
</evidence>
<name>A0A8J4RGJ8_9ROSI</name>
<keyword evidence="7" id="KW-1185">Reference proteome</keyword>